<dbReference type="Proteomes" id="UP000278673">
    <property type="component" value="Unassembled WGS sequence"/>
</dbReference>
<dbReference type="InterPro" id="IPR011009">
    <property type="entry name" value="Kinase-like_dom_sf"/>
</dbReference>
<keyword evidence="3" id="KW-1185">Reference proteome</keyword>
<gene>
    <name evidence="2" type="ORF">EBN88_17670</name>
</gene>
<dbReference type="InterPro" id="IPR051678">
    <property type="entry name" value="AGP_Transferase"/>
</dbReference>
<evidence type="ECO:0000313" key="2">
    <source>
        <dbReference type="EMBL" id="RMI38041.1"/>
    </source>
</evidence>
<accession>A0A3M2LKX4</accession>
<evidence type="ECO:0000259" key="1">
    <source>
        <dbReference type="Pfam" id="PF01636"/>
    </source>
</evidence>
<protein>
    <submittedName>
        <fullName evidence="2">Aminoglycoside phosphotransferase family protein</fullName>
    </submittedName>
</protein>
<reference evidence="2 3" key="1">
    <citation type="submission" date="2018-10" db="EMBL/GenBank/DDBJ databases">
        <title>Isolation, diversity and antifungal activity of actinobacteria from wheat.</title>
        <authorList>
            <person name="Han C."/>
        </authorList>
    </citation>
    <scope>NUCLEOTIDE SEQUENCE [LARGE SCALE GENOMIC DNA]</scope>
    <source>
        <strain evidence="2 3">NEAU-YY642</strain>
    </source>
</reference>
<name>A0A3M2LKX4_9ACTN</name>
<dbReference type="SUPFAM" id="SSF56112">
    <property type="entry name" value="Protein kinase-like (PK-like)"/>
    <property type="match status" value="1"/>
</dbReference>
<dbReference type="Gene3D" id="3.90.1200.10">
    <property type="match status" value="1"/>
</dbReference>
<dbReference type="EMBL" id="RFFJ01000099">
    <property type="protein sequence ID" value="RMI38041.1"/>
    <property type="molecule type" value="Genomic_DNA"/>
</dbReference>
<sequence>MAAIRPLRGGWTSRMCRLTVEGPDGERALVLRSFLTPFFRRHAPGLLTREHRVLGLLAGTPVPAPGPVAVDADGRRCAEPSLLMTLLPGAVRLAEDGGVGARVEALAAALCAVHRVAAEGPDRPRAYQAWTAPERVRVPKATARPALWRRAVAAIDRPAPAWRGSFLHRDFHPGNVLFDGAGRVSGVVDWVETSWGPTDLDVAHCATALALLHGPEVGLAFPRRYLAAGGALAERAEDRRYWRLLDALAYAPEAEKVAGPWRELGRTDLTAGVLAGRLEEYLAGVVDGPA</sequence>
<dbReference type="PANTHER" id="PTHR21310">
    <property type="entry name" value="AMINOGLYCOSIDE PHOSPHOTRANSFERASE-RELATED-RELATED"/>
    <property type="match status" value="1"/>
</dbReference>
<keyword evidence="2" id="KW-0808">Transferase</keyword>
<dbReference type="AlphaFoldDB" id="A0A3M2LKX4"/>
<dbReference type="InterPro" id="IPR002575">
    <property type="entry name" value="Aminoglycoside_PTrfase"/>
</dbReference>
<feature type="domain" description="Aminoglycoside phosphotransferase" evidence="1">
    <location>
        <begin position="4"/>
        <end position="230"/>
    </location>
</feature>
<dbReference type="GO" id="GO:0016740">
    <property type="term" value="F:transferase activity"/>
    <property type="evidence" value="ECO:0007669"/>
    <property type="project" value="UniProtKB-KW"/>
</dbReference>
<evidence type="ECO:0000313" key="3">
    <source>
        <dbReference type="Proteomes" id="UP000278673"/>
    </source>
</evidence>
<proteinExistence type="predicted"/>
<comment type="caution">
    <text evidence="2">The sequence shown here is derived from an EMBL/GenBank/DDBJ whole genome shotgun (WGS) entry which is preliminary data.</text>
</comment>
<organism evidence="2 3">
    <name type="scientific">Streptomyces triticirhizae</name>
    <dbReference type="NCBI Taxonomy" id="2483353"/>
    <lineage>
        <taxon>Bacteria</taxon>
        <taxon>Bacillati</taxon>
        <taxon>Actinomycetota</taxon>
        <taxon>Actinomycetes</taxon>
        <taxon>Kitasatosporales</taxon>
        <taxon>Streptomycetaceae</taxon>
        <taxon>Streptomyces</taxon>
    </lineage>
</organism>
<dbReference type="Pfam" id="PF01636">
    <property type="entry name" value="APH"/>
    <property type="match status" value="1"/>
</dbReference>